<sequence length="37" mass="3865">MHVTAIPDFPAIEPQDDLASSIIATIETAGIEVLNGD</sequence>
<dbReference type="AlphaFoldDB" id="A0A381Y467"/>
<proteinExistence type="predicted"/>
<accession>A0A381Y467</accession>
<reference evidence="1" key="1">
    <citation type="submission" date="2018-05" db="EMBL/GenBank/DDBJ databases">
        <authorList>
            <person name="Lanie J.A."/>
            <person name="Ng W.-L."/>
            <person name="Kazmierczak K.M."/>
            <person name="Andrzejewski T.M."/>
            <person name="Davidsen T.M."/>
            <person name="Wayne K.J."/>
            <person name="Tettelin H."/>
            <person name="Glass J.I."/>
            <person name="Rusch D."/>
            <person name="Podicherti R."/>
            <person name="Tsui H.-C.T."/>
            <person name="Winkler M.E."/>
        </authorList>
    </citation>
    <scope>NUCLEOTIDE SEQUENCE</scope>
</reference>
<name>A0A381Y467_9ZZZZ</name>
<gene>
    <name evidence="1" type="ORF">METZ01_LOCUS124524</name>
</gene>
<protein>
    <submittedName>
        <fullName evidence="1">Uncharacterized protein</fullName>
    </submittedName>
</protein>
<organism evidence="1">
    <name type="scientific">marine metagenome</name>
    <dbReference type="NCBI Taxonomy" id="408172"/>
    <lineage>
        <taxon>unclassified sequences</taxon>
        <taxon>metagenomes</taxon>
        <taxon>ecological metagenomes</taxon>
    </lineage>
</organism>
<feature type="non-terminal residue" evidence="1">
    <location>
        <position position="37"/>
    </location>
</feature>
<evidence type="ECO:0000313" key="1">
    <source>
        <dbReference type="EMBL" id="SVA71670.1"/>
    </source>
</evidence>
<dbReference type="EMBL" id="UINC01017325">
    <property type="protein sequence ID" value="SVA71670.1"/>
    <property type="molecule type" value="Genomic_DNA"/>
</dbReference>